<dbReference type="Gene3D" id="2.60.130.10">
    <property type="entry name" value="Aromatic compound dioxygenase"/>
    <property type="match status" value="1"/>
</dbReference>
<dbReference type="CDD" id="cd03457">
    <property type="entry name" value="intradiol_dioxygenase_like"/>
    <property type="match status" value="1"/>
</dbReference>
<comment type="caution">
    <text evidence="3">The sequence shown here is derived from an EMBL/GenBank/DDBJ whole genome shotgun (WGS) entry which is preliminary data.</text>
</comment>
<dbReference type="InterPro" id="IPR000627">
    <property type="entry name" value="Intradiol_dOase_C"/>
</dbReference>
<dbReference type="InterPro" id="IPR015889">
    <property type="entry name" value="Intradiol_dOase_core"/>
</dbReference>
<feature type="domain" description="Intradiol ring-cleavage dioxygenases" evidence="2">
    <location>
        <begin position="179"/>
        <end position="232"/>
    </location>
</feature>
<dbReference type="GO" id="GO:0008199">
    <property type="term" value="F:ferric iron binding"/>
    <property type="evidence" value="ECO:0007669"/>
    <property type="project" value="InterPro"/>
</dbReference>
<gene>
    <name evidence="3" type="ORF">CAN33_0047745</name>
</gene>
<evidence type="ECO:0000313" key="4">
    <source>
        <dbReference type="Proteomes" id="UP000197666"/>
    </source>
</evidence>
<dbReference type="VEuPathDB" id="FungiDB:ATCC64974_14720"/>
<feature type="region of interest" description="Disordered" evidence="1">
    <location>
        <begin position="14"/>
        <end position="75"/>
    </location>
</feature>
<dbReference type="Proteomes" id="UP000197666">
    <property type="component" value="Unassembled WGS sequence"/>
</dbReference>
<evidence type="ECO:0000256" key="1">
    <source>
        <dbReference type="SAM" id="MobiDB-lite"/>
    </source>
</evidence>
<dbReference type="VEuPathDB" id="FungiDB:ASPNIDRAFT2_1142627"/>
<reference evidence="4" key="1">
    <citation type="submission" date="2018-10" db="EMBL/GenBank/DDBJ databases">
        <title>FDA dAtabase for Regulatory Grade micrObial Sequences (FDA-ARGOS): Supporting development and validation of Infectious Disease Dx tests.</title>
        <authorList>
            <person name="Kerrigan L."/>
            <person name="Tallon L."/>
            <person name="Sadzewicz L."/>
            <person name="Sengamalay N."/>
            <person name="Ott S."/>
            <person name="Godinez A."/>
            <person name="Nagaraj S."/>
            <person name="Vavikolanu K."/>
            <person name="Nadendla S."/>
            <person name="George J."/>
            <person name="Sichtig H."/>
        </authorList>
    </citation>
    <scope>NUCLEOTIDE SEQUENCE [LARGE SCALE GENOMIC DNA]</scope>
    <source>
        <strain evidence="4">FDAARGOS_311</strain>
    </source>
</reference>
<dbReference type="VEuPathDB" id="FungiDB:ATCC64974_14730"/>
<name>A0A505IHZ2_ASPNG</name>
<evidence type="ECO:0000313" key="3">
    <source>
        <dbReference type="EMBL" id="TPR11244.1"/>
    </source>
</evidence>
<dbReference type="VEuPathDB" id="FungiDB:An01g10910"/>
<organism evidence="3 4">
    <name type="scientific">Aspergillus niger</name>
    <dbReference type="NCBI Taxonomy" id="5061"/>
    <lineage>
        <taxon>Eukaryota</taxon>
        <taxon>Fungi</taxon>
        <taxon>Dikarya</taxon>
        <taxon>Ascomycota</taxon>
        <taxon>Pezizomycotina</taxon>
        <taxon>Eurotiomycetes</taxon>
        <taxon>Eurotiomycetidae</taxon>
        <taxon>Eurotiales</taxon>
        <taxon>Aspergillaceae</taxon>
        <taxon>Aspergillus</taxon>
        <taxon>Aspergillus subgen. Circumdati</taxon>
    </lineage>
</organism>
<protein>
    <submittedName>
        <fullName evidence="3">C2H2 type master regulator of conidiophore development brlA</fullName>
    </submittedName>
</protein>
<dbReference type="PANTHER" id="PTHR34315">
    <property type="match status" value="1"/>
</dbReference>
<dbReference type="VEuPathDB" id="FungiDB:M747DRAFT_372569"/>
<dbReference type="PANTHER" id="PTHR34315:SF4">
    <property type="entry name" value="INTRADIOL RING-CLEAVAGE DIOXYGENASES DOMAIN-CONTAINING PROTEIN"/>
    <property type="match status" value="1"/>
</dbReference>
<accession>A0A505IHZ2</accession>
<dbReference type="Pfam" id="PF00775">
    <property type="entry name" value="Dioxygenase_C"/>
    <property type="match status" value="1"/>
</dbReference>
<sequence>MFGDSFFSWFKSSKQESAPEATWDPNTVTMAQPQSPAAPTTEGVVTGQPTPNNNMDMSLRGGGPPPGPGGDEHRDSYASQIMRFFSVFVAATLASLAIAHPGPHKKATRAEISRRQELSARCAQHAGEYNAKRRKRAFEKRQSDTAIEATTESPYYKTIQNDTCVLTPEVTAGPFWWADSQTLRQDMSEDQPGVPLILDVGVLDMATCEPLEGVLVDLWHCNATGKYSSFTALPMDEDKNAVLQSLNLTWFEPGQSDIHTGNETWLRGMWPTDSNGMMEMRTIFPGYYYGRAIHIHVQVHTDWVARENGTLASGKTVSTGQFFFDEGLSQEITSIPPYSDVTGIERLVNGLDDTFHNENTDGYNAIVSVIPIDGDDFRNGMIGYITVGVDTEAVEDVFPV</sequence>
<dbReference type="EMBL" id="NKJJ02000004">
    <property type="protein sequence ID" value="TPR11244.1"/>
    <property type="molecule type" value="Genomic_DNA"/>
</dbReference>
<dbReference type="GO" id="GO:0016702">
    <property type="term" value="F:oxidoreductase activity, acting on single donors with incorporation of molecular oxygen, incorporation of two atoms of oxygen"/>
    <property type="evidence" value="ECO:0007669"/>
    <property type="project" value="InterPro"/>
</dbReference>
<feature type="compositionally biased region" description="Polar residues" evidence="1">
    <location>
        <begin position="24"/>
        <end position="38"/>
    </location>
</feature>
<proteinExistence type="predicted"/>
<dbReference type="VEuPathDB" id="FungiDB:M747DRAFT_242594"/>
<feature type="compositionally biased region" description="Polar residues" evidence="1">
    <location>
        <begin position="47"/>
        <end position="56"/>
    </location>
</feature>
<dbReference type="VEuPathDB" id="FungiDB:ASPNIDRAFT2_1082955"/>
<dbReference type="AlphaFoldDB" id="A0A505IHZ2"/>
<dbReference type="VEuPathDB" id="FungiDB:An01g10900"/>
<dbReference type="SUPFAM" id="SSF49482">
    <property type="entry name" value="Aromatic compound dioxygenase"/>
    <property type="match status" value="1"/>
</dbReference>
<evidence type="ECO:0000259" key="2">
    <source>
        <dbReference type="Pfam" id="PF00775"/>
    </source>
</evidence>
<dbReference type="SMR" id="A0A505IHZ2"/>